<reference evidence="2" key="1">
    <citation type="journal article" date="2008" name="Nat. Genet.">
        <title>The Pristionchus pacificus genome provides a unique perspective on nematode lifestyle and parasitism.</title>
        <authorList>
            <person name="Dieterich C."/>
            <person name="Clifton S.W."/>
            <person name="Schuster L.N."/>
            <person name="Chinwalla A."/>
            <person name="Delehaunty K."/>
            <person name="Dinkelacker I."/>
            <person name="Fulton L."/>
            <person name="Fulton R."/>
            <person name="Godfrey J."/>
            <person name="Minx P."/>
            <person name="Mitreva M."/>
            <person name="Roeseler W."/>
            <person name="Tian H."/>
            <person name="Witte H."/>
            <person name="Yang S.P."/>
            <person name="Wilson R.K."/>
            <person name="Sommer R.J."/>
        </authorList>
    </citation>
    <scope>NUCLEOTIDE SEQUENCE [LARGE SCALE GENOMIC DNA]</scope>
    <source>
        <strain evidence="2">PS312</strain>
    </source>
</reference>
<organism evidence="1 2">
    <name type="scientific">Pristionchus pacificus</name>
    <name type="common">Parasitic nematode worm</name>
    <dbReference type="NCBI Taxonomy" id="54126"/>
    <lineage>
        <taxon>Eukaryota</taxon>
        <taxon>Metazoa</taxon>
        <taxon>Ecdysozoa</taxon>
        <taxon>Nematoda</taxon>
        <taxon>Chromadorea</taxon>
        <taxon>Rhabditida</taxon>
        <taxon>Rhabditina</taxon>
        <taxon>Diplogasteromorpha</taxon>
        <taxon>Diplogasteroidea</taxon>
        <taxon>Neodiplogasteridae</taxon>
        <taxon>Pristionchus</taxon>
    </lineage>
</organism>
<dbReference type="Proteomes" id="UP000005239">
    <property type="component" value="Unassembled WGS sequence"/>
</dbReference>
<protein>
    <submittedName>
        <fullName evidence="1">Uncharacterized protein</fullName>
    </submittedName>
</protein>
<accession>A0A2A6CD32</accession>
<sequence length="226" mass="25504">MTIITFRRGKTESKEVKVLVEDDDDVEERPEVNTDTPMPKRETMVATFIVFILIFAILALVYHLFYAAPISAHPLNFENEQLSPIDGTSMAVVRTSEGFANLKKGQFIVVSEHEVPYLEGLWNRLHDIHIGWPALGASLITIWTAWHFRPIKVRDVSLTIEEALRYKVGIRGDYIEIDPEGEAATTLTRSTKVIRCNGLRISTYPSEIVFLILNSGQEGVTFTVKA</sequence>
<proteinExistence type="predicted"/>
<dbReference type="AlphaFoldDB" id="A0A2A6CD32"/>
<reference evidence="1" key="2">
    <citation type="submission" date="2022-06" db="UniProtKB">
        <authorList>
            <consortium name="EnsemblMetazoa"/>
        </authorList>
    </citation>
    <scope>IDENTIFICATION</scope>
    <source>
        <strain evidence="1">PS312</strain>
    </source>
</reference>
<accession>A0A8R1YD24</accession>
<evidence type="ECO:0000313" key="2">
    <source>
        <dbReference type="Proteomes" id="UP000005239"/>
    </source>
</evidence>
<dbReference type="EnsemblMetazoa" id="PPA12186.1">
    <property type="protein sequence ID" value="PPA12186.1"/>
    <property type="gene ID" value="WBGene00101740"/>
</dbReference>
<gene>
    <name evidence="1" type="primary">WBGene00101740</name>
</gene>
<name>A0A2A6CD32_PRIPA</name>
<keyword evidence="2" id="KW-1185">Reference proteome</keyword>
<evidence type="ECO:0000313" key="1">
    <source>
        <dbReference type="EnsemblMetazoa" id="PPA12186.1"/>
    </source>
</evidence>